<comment type="subcellular location">
    <subcellularLocation>
        <location evidence="1">Membrane</location>
        <topology evidence="1">Multi-pass membrane protein</topology>
    </subcellularLocation>
</comment>
<accession>A0A2V0NLX6</accession>
<dbReference type="EMBL" id="BDRX01000005">
    <property type="protein sequence ID" value="GBF88456.1"/>
    <property type="molecule type" value="Genomic_DNA"/>
</dbReference>
<organism evidence="6 7">
    <name type="scientific">Raphidocelis subcapitata</name>
    <dbReference type="NCBI Taxonomy" id="307507"/>
    <lineage>
        <taxon>Eukaryota</taxon>
        <taxon>Viridiplantae</taxon>
        <taxon>Chlorophyta</taxon>
        <taxon>core chlorophytes</taxon>
        <taxon>Chlorophyceae</taxon>
        <taxon>CS clade</taxon>
        <taxon>Sphaeropleales</taxon>
        <taxon>Selenastraceae</taxon>
        <taxon>Raphidocelis</taxon>
    </lineage>
</organism>
<evidence type="ECO:0008006" key="8">
    <source>
        <dbReference type="Google" id="ProtNLM"/>
    </source>
</evidence>
<protein>
    <recommendedName>
        <fullName evidence="8">Transmembrane protein</fullName>
    </recommendedName>
</protein>
<feature type="transmembrane region" description="Helical" evidence="5">
    <location>
        <begin position="68"/>
        <end position="89"/>
    </location>
</feature>
<dbReference type="InterPro" id="IPR018908">
    <property type="entry name" value="TMEM234"/>
</dbReference>
<reference evidence="6 7" key="1">
    <citation type="journal article" date="2018" name="Sci. Rep.">
        <title>Raphidocelis subcapitata (=Pseudokirchneriella subcapitata) provides an insight into genome evolution and environmental adaptations in the Sphaeropleales.</title>
        <authorList>
            <person name="Suzuki S."/>
            <person name="Yamaguchi H."/>
            <person name="Nakajima N."/>
            <person name="Kawachi M."/>
        </authorList>
    </citation>
    <scope>NUCLEOTIDE SEQUENCE [LARGE SCALE GENOMIC DNA]</scope>
    <source>
        <strain evidence="6 7">NIES-35</strain>
    </source>
</reference>
<evidence type="ECO:0000256" key="3">
    <source>
        <dbReference type="ARBA" id="ARBA00022989"/>
    </source>
</evidence>
<feature type="transmembrane region" description="Helical" evidence="5">
    <location>
        <begin position="109"/>
        <end position="128"/>
    </location>
</feature>
<dbReference type="PANTHER" id="PTHR28668">
    <property type="entry name" value="TRANSMEMBRANE PROTEIN 234"/>
    <property type="match status" value="1"/>
</dbReference>
<evidence type="ECO:0000256" key="4">
    <source>
        <dbReference type="ARBA" id="ARBA00023136"/>
    </source>
</evidence>
<sequence>MPLALSEAAAAALVGLIWGVTNPLIKRGSIAVERRRAEGGPARAGWLGEAAALLQTPSFLIPHAINQCASALFVLLLGAGARLGVVVPLANGLSLAANAAADAALGEAFRARLLLPGLALVAAGLALCSM</sequence>
<dbReference type="InParanoid" id="A0A2V0NLX6"/>
<keyword evidence="7" id="KW-1185">Reference proteome</keyword>
<dbReference type="Proteomes" id="UP000247498">
    <property type="component" value="Unassembled WGS sequence"/>
</dbReference>
<keyword evidence="3 5" id="KW-1133">Transmembrane helix</keyword>
<keyword evidence="2 5" id="KW-0812">Transmembrane</keyword>
<dbReference type="AlphaFoldDB" id="A0A2V0NLX6"/>
<evidence type="ECO:0000256" key="2">
    <source>
        <dbReference type="ARBA" id="ARBA00022692"/>
    </source>
</evidence>
<evidence type="ECO:0000313" key="6">
    <source>
        <dbReference type="EMBL" id="GBF88456.1"/>
    </source>
</evidence>
<dbReference type="Pfam" id="PF10639">
    <property type="entry name" value="TMEM234"/>
    <property type="match status" value="1"/>
</dbReference>
<evidence type="ECO:0000256" key="5">
    <source>
        <dbReference type="SAM" id="Phobius"/>
    </source>
</evidence>
<evidence type="ECO:0000256" key="1">
    <source>
        <dbReference type="ARBA" id="ARBA00004141"/>
    </source>
</evidence>
<dbReference type="FunCoup" id="A0A2V0NLX6">
    <property type="interactions" value="833"/>
</dbReference>
<dbReference type="PANTHER" id="PTHR28668:SF1">
    <property type="entry name" value="TRANSMEMBRANE PROTEIN 234"/>
    <property type="match status" value="1"/>
</dbReference>
<keyword evidence="4 5" id="KW-0472">Membrane</keyword>
<dbReference type="GO" id="GO:0016020">
    <property type="term" value="C:membrane"/>
    <property type="evidence" value="ECO:0007669"/>
    <property type="project" value="UniProtKB-SubCell"/>
</dbReference>
<name>A0A2V0NLX6_9CHLO</name>
<comment type="caution">
    <text evidence="6">The sequence shown here is derived from an EMBL/GenBank/DDBJ whole genome shotgun (WGS) entry which is preliminary data.</text>
</comment>
<proteinExistence type="predicted"/>
<gene>
    <name evidence="6" type="ORF">Rsub_01169</name>
</gene>
<evidence type="ECO:0000313" key="7">
    <source>
        <dbReference type="Proteomes" id="UP000247498"/>
    </source>
</evidence>